<keyword evidence="5 8" id="KW-1133">Transmembrane helix</keyword>
<gene>
    <name evidence="10" type="primary">LOC106753097</name>
</gene>
<feature type="transmembrane region" description="Helical" evidence="8">
    <location>
        <begin position="34"/>
        <end position="54"/>
    </location>
</feature>
<evidence type="ECO:0000256" key="8">
    <source>
        <dbReference type="SAM" id="Phobius"/>
    </source>
</evidence>
<organism evidence="9 10">
    <name type="scientific">Vigna radiata var. radiata</name>
    <name type="common">Mung bean</name>
    <name type="synonym">Phaseolus aureus</name>
    <dbReference type="NCBI Taxonomy" id="3916"/>
    <lineage>
        <taxon>Eukaryota</taxon>
        <taxon>Viridiplantae</taxon>
        <taxon>Streptophyta</taxon>
        <taxon>Embryophyta</taxon>
        <taxon>Tracheophyta</taxon>
        <taxon>Spermatophyta</taxon>
        <taxon>Magnoliopsida</taxon>
        <taxon>eudicotyledons</taxon>
        <taxon>Gunneridae</taxon>
        <taxon>Pentapetalae</taxon>
        <taxon>rosids</taxon>
        <taxon>fabids</taxon>
        <taxon>Fabales</taxon>
        <taxon>Fabaceae</taxon>
        <taxon>Papilionoideae</taxon>
        <taxon>50 kb inversion clade</taxon>
        <taxon>NPAAA clade</taxon>
        <taxon>indigoferoid/millettioid clade</taxon>
        <taxon>Phaseoleae</taxon>
        <taxon>Vigna</taxon>
    </lineage>
</organism>
<evidence type="ECO:0000256" key="3">
    <source>
        <dbReference type="ARBA" id="ARBA00022679"/>
    </source>
</evidence>
<proteinExistence type="predicted"/>
<evidence type="ECO:0000256" key="5">
    <source>
        <dbReference type="ARBA" id="ARBA00022989"/>
    </source>
</evidence>
<evidence type="ECO:0000313" key="9">
    <source>
        <dbReference type="Proteomes" id="UP000087766"/>
    </source>
</evidence>
<feature type="transmembrane region" description="Helical" evidence="8">
    <location>
        <begin position="82"/>
        <end position="103"/>
    </location>
</feature>
<feature type="transmembrane region" description="Helical" evidence="8">
    <location>
        <begin position="115"/>
        <end position="132"/>
    </location>
</feature>
<keyword evidence="7" id="KW-0961">Cell wall biogenesis/degradation</keyword>
<dbReference type="GO" id="GO:0030244">
    <property type="term" value="P:cellulose biosynthetic process"/>
    <property type="evidence" value="ECO:0007669"/>
    <property type="project" value="InterPro"/>
</dbReference>
<dbReference type="GO" id="GO:0016020">
    <property type="term" value="C:membrane"/>
    <property type="evidence" value="ECO:0007669"/>
    <property type="project" value="InterPro"/>
</dbReference>
<dbReference type="AlphaFoldDB" id="A0A1S3T9B8"/>
<feature type="transmembrane region" description="Helical" evidence="8">
    <location>
        <begin position="144"/>
        <end position="163"/>
    </location>
</feature>
<dbReference type="GO" id="GO:0012505">
    <property type="term" value="C:endomembrane system"/>
    <property type="evidence" value="ECO:0007669"/>
    <property type="project" value="UniProtKB-SubCell"/>
</dbReference>
<protein>
    <submittedName>
        <fullName evidence="10">Cellulose synthase-like protein H2</fullName>
    </submittedName>
</protein>
<dbReference type="GO" id="GO:0071555">
    <property type="term" value="P:cell wall organization"/>
    <property type="evidence" value="ECO:0007669"/>
    <property type="project" value="UniProtKB-KW"/>
</dbReference>
<keyword evidence="4 8" id="KW-0812">Transmembrane</keyword>
<sequence>MYNISTLVEYLRTGLSIRTWLNSERMARITTTNAWFFGFLHFLLKLFGISDSVFEITKKEQSSSNEGAKENNGKFTFNNSQIFVPGTTILLIQITALVTKLLGWQAPVRNGHRSGIGELFCCSYLVVCYWPFFKGLFGKGKYGIPLSTICKSVVLTLLFLYFCRAYQG</sequence>
<dbReference type="InterPro" id="IPR005150">
    <property type="entry name" value="Cellulose_synth"/>
</dbReference>
<dbReference type="Pfam" id="PF03552">
    <property type="entry name" value="Cellulose_synt"/>
    <property type="match status" value="1"/>
</dbReference>
<dbReference type="PANTHER" id="PTHR13301">
    <property type="entry name" value="X-BOX TRANSCRIPTION FACTOR-RELATED"/>
    <property type="match status" value="1"/>
</dbReference>
<evidence type="ECO:0000256" key="2">
    <source>
        <dbReference type="ARBA" id="ARBA00022676"/>
    </source>
</evidence>
<keyword evidence="6 8" id="KW-0472">Membrane</keyword>
<keyword evidence="3" id="KW-0808">Transferase</keyword>
<reference evidence="10" key="1">
    <citation type="submission" date="2025-08" db="UniProtKB">
        <authorList>
            <consortium name="RefSeq"/>
        </authorList>
    </citation>
    <scope>IDENTIFICATION</scope>
    <source>
        <tissue evidence="10">Leaf</tissue>
    </source>
</reference>
<dbReference type="GeneID" id="106753097"/>
<evidence type="ECO:0000256" key="7">
    <source>
        <dbReference type="ARBA" id="ARBA00023316"/>
    </source>
</evidence>
<dbReference type="KEGG" id="vra:106753097"/>
<name>A0A1S3T9B8_VIGRR</name>
<dbReference type="RefSeq" id="XP_014490375.1">
    <property type="nucleotide sequence ID" value="XM_014634889.2"/>
</dbReference>
<keyword evidence="9" id="KW-1185">Reference proteome</keyword>
<dbReference type="GO" id="GO:0016760">
    <property type="term" value="F:cellulose synthase (UDP-forming) activity"/>
    <property type="evidence" value="ECO:0007669"/>
    <property type="project" value="InterPro"/>
</dbReference>
<dbReference type="STRING" id="3916.A0A1S3T9B8"/>
<accession>A0A1S3T9B8</accession>
<evidence type="ECO:0000256" key="1">
    <source>
        <dbReference type="ARBA" id="ARBA00004308"/>
    </source>
</evidence>
<dbReference type="Proteomes" id="UP000087766">
    <property type="component" value="Unplaced"/>
</dbReference>
<evidence type="ECO:0000256" key="4">
    <source>
        <dbReference type="ARBA" id="ARBA00022692"/>
    </source>
</evidence>
<evidence type="ECO:0000256" key="6">
    <source>
        <dbReference type="ARBA" id="ARBA00023136"/>
    </source>
</evidence>
<dbReference type="OrthoDB" id="72851at2759"/>
<comment type="subcellular location">
    <subcellularLocation>
        <location evidence="1">Endomembrane system</location>
    </subcellularLocation>
</comment>
<keyword evidence="2" id="KW-0328">Glycosyltransferase</keyword>
<evidence type="ECO:0000313" key="10">
    <source>
        <dbReference type="RefSeq" id="XP_014490375.1"/>
    </source>
</evidence>